<feature type="region of interest" description="Disordered" evidence="1">
    <location>
        <begin position="72"/>
        <end position="93"/>
    </location>
</feature>
<dbReference type="Proteomes" id="UP001295423">
    <property type="component" value="Unassembled WGS sequence"/>
</dbReference>
<dbReference type="EMBL" id="CAKOGP040001870">
    <property type="protein sequence ID" value="CAJ1954852.1"/>
    <property type="molecule type" value="Genomic_DNA"/>
</dbReference>
<evidence type="ECO:0000256" key="1">
    <source>
        <dbReference type="SAM" id="MobiDB-lite"/>
    </source>
</evidence>
<evidence type="ECO:0000313" key="3">
    <source>
        <dbReference type="Proteomes" id="UP001295423"/>
    </source>
</evidence>
<dbReference type="AlphaFoldDB" id="A0AAD2FWK4"/>
<accession>A0AAD2FWK4</accession>
<sequence>MIPSLAADRNNDAVSLIDTGNMDAAICGLSHLVEGFRNFVCDHNNPNENSEDNLRPTTLSLDQCMAISQPCKADDDEDEASSTDSGEHSDDDQANRFVYRTGIRMPSSVAFDKDRDRLMSSIFLFNLGLAHQLRAEAITKNAEQQHTLYAKALKIYGLAFKMQERGGYFNSNFHFIMAILNNIGVIHERMGSLILAKQCFGKLMSVLMLLTERKCYDTSKLYVKGFFTNASLSCHEACTAAAA</sequence>
<evidence type="ECO:0000313" key="2">
    <source>
        <dbReference type="EMBL" id="CAJ1954852.1"/>
    </source>
</evidence>
<gene>
    <name evidence="2" type="ORF">CYCCA115_LOCUS15444</name>
</gene>
<reference evidence="2" key="1">
    <citation type="submission" date="2023-08" db="EMBL/GenBank/DDBJ databases">
        <authorList>
            <person name="Audoor S."/>
            <person name="Bilcke G."/>
        </authorList>
    </citation>
    <scope>NUCLEOTIDE SEQUENCE</scope>
</reference>
<comment type="caution">
    <text evidence="2">The sequence shown here is derived from an EMBL/GenBank/DDBJ whole genome shotgun (WGS) entry which is preliminary data.</text>
</comment>
<keyword evidence="3" id="KW-1185">Reference proteome</keyword>
<protein>
    <submittedName>
        <fullName evidence="2">Uncharacterized protein</fullName>
    </submittedName>
</protein>
<organism evidence="2 3">
    <name type="scientific">Cylindrotheca closterium</name>
    <dbReference type="NCBI Taxonomy" id="2856"/>
    <lineage>
        <taxon>Eukaryota</taxon>
        <taxon>Sar</taxon>
        <taxon>Stramenopiles</taxon>
        <taxon>Ochrophyta</taxon>
        <taxon>Bacillariophyta</taxon>
        <taxon>Bacillariophyceae</taxon>
        <taxon>Bacillariophycidae</taxon>
        <taxon>Bacillariales</taxon>
        <taxon>Bacillariaceae</taxon>
        <taxon>Cylindrotheca</taxon>
    </lineage>
</organism>
<name>A0AAD2FWK4_9STRA</name>
<proteinExistence type="predicted"/>